<keyword evidence="2 4" id="KW-0808">Transferase</keyword>
<evidence type="ECO:0000256" key="2">
    <source>
        <dbReference type="ARBA" id="ARBA00022679"/>
    </source>
</evidence>
<proteinExistence type="predicted"/>
<dbReference type="PANTHER" id="PTHR12526">
    <property type="entry name" value="GLYCOSYLTRANSFERASE"/>
    <property type="match status" value="1"/>
</dbReference>
<dbReference type="GO" id="GO:0016757">
    <property type="term" value="F:glycosyltransferase activity"/>
    <property type="evidence" value="ECO:0007669"/>
    <property type="project" value="UniProtKB-KW"/>
</dbReference>
<evidence type="ECO:0000313" key="5">
    <source>
        <dbReference type="Proteomes" id="UP000236884"/>
    </source>
</evidence>
<dbReference type="Pfam" id="PF13692">
    <property type="entry name" value="Glyco_trans_1_4"/>
    <property type="match status" value="1"/>
</dbReference>
<dbReference type="RefSeq" id="WP_096355452.1">
    <property type="nucleotide sequence ID" value="NZ_AP014946.1"/>
</dbReference>
<gene>
    <name evidence="4" type="primary">cotSA_1</name>
    <name evidence="4" type="ORF">GJW-30_1_02329</name>
</gene>
<dbReference type="Pfam" id="PF13439">
    <property type="entry name" value="Glyco_transf_4"/>
    <property type="match status" value="1"/>
</dbReference>
<protein>
    <submittedName>
        <fullName evidence="4">Spore coat protein SA</fullName>
        <ecNumber evidence="4">2.4.-.-</ecNumber>
    </submittedName>
</protein>
<evidence type="ECO:0000259" key="3">
    <source>
        <dbReference type="Pfam" id="PF13439"/>
    </source>
</evidence>
<dbReference type="KEGG" id="vgo:GJW-30_1_02329"/>
<dbReference type="Proteomes" id="UP000236884">
    <property type="component" value="Chromosome"/>
</dbReference>
<name>A0A0S3PV76_9BRAD</name>
<evidence type="ECO:0000256" key="1">
    <source>
        <dbReference type="ARBA" id="ARBA00022676"/>
    </source>
</evidence>
<dbReference type="EMBL" id="AP014946">
    <property type="protein sequence ID" value="BAT59795.1"/>
    <property type="molecule type" value="Genomic_DNA"/>
</dbReference>
<dbReference type="EC" id="2.4.-.-" evidence="4"/>
<dbReference type="SUPFAM" id="SSF53756">
    <property type="entry name" value="UDP-Glycosyltransferase/glycogen phosphorylase"/>
    <property type="match status" value="1"/>
</dbReference>
<keyword evidence="4" id="KW-0167">Capsid protein</keyword>
<dbReference type="PANTHER" id="PTHR12526:SF510">
    <property type="entry name" value="D-INOSITOL 3-PHOSPHATE GLYCOSYLTRANSFERASE"/>
    <property type="match status" value="1"/>
</dbReference>
<dbReference type="AlphaFoldDB" id="A0A0S3PV76"/>
<dbReference type="OrthoDB" id="5147801at2"/>
<keyword evidence="1 4" id="KW-0328">Glycosyltransferase</keyword>
<keyword evidence="5" id="KW-1185">Reference proteome</keyword>
<reference evidence="4 5" key="1">
    <citation type="submission" date="2015-08" db="EMBL/GenBank/DDBJ databases">
        <title>Investigation of the bacterial diversity of lava forest soil.</title>
        <authorList>
            <person name="Lee J.S."/>
        </authorList>
    </citation>
    <scope>NUCLEOTIDE SEQUENCE [LARGE SCALE GENOMIC DNA]</scope>
    <source>
        <strain evidence="4 5">GJW-30</strain>
    </source>
</reference>
<organism evidence="4 5">
    <name type="scientific">Variibacter gotjawalensis</name>
    <dbReference type="NCBI Taxonomy" id="1333996"/>
    <lineage>
        <taxon>Bacteria</taxon>
        <taxon>Pseudomonadati</taxon>
        <taxon>Pseudomonadota</taxon>
        <taxon>Alphaproteobacteria</taxon>
        <taxon>Hyphomicrobiales</taxon>
        <taxon>Nitrobacteraceae</taxon>
        <taxon>Variibacter</taxon>
    </lineage>
</organism>
<accession>A0A0S3PV76</accession>
<evidence type="ECO:0000313" key="4">
    <source>
        <dbReference type="EMBL" id="BAT59795.1"/>
    </source>
</evidence>
<feature type="domain" description="Glycosyltransferase subfamily 4-like N-terminal" evidence="3">
    <location>
        <begin position="23"/>
        <end position="176"/>
    </location>
</feature>
<keyword evidence="4" id="KW-0946">Virion</keyword>
<sequence length="396" mass="42666">MNDSSPATRSLRVLMVAPTLGTGGSDAAVVDSVRILRDAGHGVVVVTHGGERAPDVGRLGAEWVQLNTRTINPLVILANVPRLVRIVRERSCDVIHAHGRTAAWSAWLASRIARRPFITTWYKGFREQNPFKRAYNRVMVRGDRVVAVSEQIAELIGERYAVPTQRLSVIPFGIDAMRFDPGGVSPERIDAARRQLGVEKDTRLILVVGRMVRRKGHHVVVEAMTRLKARGLKDFVCVFASEDAGTRYAGELWDLVVEKDASDCVRLSGPLNDVPAAYAAATAVVSASLQEEGLSRGVLEAQAMARPVVVSDLGAGTDVVLAPPSVPEDRATGLRFPANDPNALAAALVKLLAMSDSAREAMGSRGRAWVTASFDPDQVAAQTLELYRSVAAAARA</sequence>
<dbReference type="Gene3D" id="3.40.50.2000">
    <property type="entry name" value="Glycogen Phosphorylase B"/>
    <property type="match status" value="2"/>
</dbReference>
<dbReference type="InterPro" id="IPR028098">
    <property type="entry name" value="Glyco_trans_4-like_N"/>
</dbReference>